<dbReference type="InterPro" id="IPR000477">
    <property type="entry name" value="RT_dom"/>
</dbReference>
<dbReference type="InterPro" id="IPR043502">
    <property type="entry name" value="DNA/RNA_pol_sf"/>
</dbReference>
<organism evidence="7 8">
    <name type="scientific">Plutella xylostella</name>
    <name type="common">Diamondback moth</name>
    <name type="synonym">Plutella maculipennis</name>
    <dbReference type="NCBI Taxonomy" id="51655"/>
    <lineage>
        <taxon>Eukaryota</taxon>
        <taxon>Metazoa</taxon>
        <taxon>Ecdysozoa</taxon>
        <taxon>Arthropoda</taxon>
        <taxon>Hexapoda</taxon>
        <taxon>Insecta</taxon>
        <taxon>Pterygota</taxon>
        <taxon>Neoptera</taxon>
        <taxon>Endopterygota</taxon>
        <taxon>Lepidoptera</taxon>
        <taxon>Glossata</taxon>
        <taxon>Ditrysia</taxon>
        <taxon>Yponomeutoidea</taxon>
        <taxon>Plutellidae</taxon>
        <taxon>Plutella</taxon>
    </lineage>
</organism>
<gene>
    <name evidence="7" type="ORF">PLXY2_LOCUS110</name>
</gene>
<protein>
    <recommendedName>
        <fullName evidence="1">RNA-directed RNA polymerase</fullName>
        <ecNumber evidence="1">2.7.7.48</ecNumber>
    </recommendedName>
</protein>
<dbReference type="GO" id="GO:0019079">
    <property type="term" value="P:viral genome replication"/>
    <property type="evidence" value="ECO:0007669"/>
    <property type="project" value="InterPro"/>
</dbReference>
<comment type="caution">
    <text evidence="7">The sequence shown here is derived from an EMBL/GenBank/DDBJ whole genome shotgun (WGS) entry which is preliminary data.</text>
</comment>
<dbReference type="SUPFAM" id="SSF56672">
    <property type="entry name" value="DNA/RNA polymerases"/>
    <property type="match status" value="1"/>
</dbReference>
<feature type="region of interest" description="Disordered" evidence="4">
    <location>
        <begin position="974"/>
        <end position="998"/>
    </location>
</feature>
<dbReference type="Pfam" id="PF03372">
    <property type="entry name" value="Exo_endo_phos"/>
    <property type="match status" value="1"/>
</dbReference>
<evidence type="ECO:0000256" key="1">
    <source>
        <dbReference type="ARBA" id="ARBA00012494"/>
    </source>
</evidence>
<evidence type="ECO:0000256" key="4">
    <source>
        <dbReference type="SAM" id="MobiDB-lite"/>
    </source>
</evidence>
<evidence type="ECO:0000256" key="2">
    <source>
        <dbReference type="ARBA" id="ARBA00022741"/>
    </source>
</evidence>
<accession>A0A8S4CWR2</accession>
<dbReference type="PANTHER" id="PTHR47027">
    <property type="entry name" value="REVERSE TRANSCRIPTASE DOMAIN-CONTAINING PROTEIN"/>
    <property type="match status" value="1"/>
</dbReference>
<dbReference type="SUPFAM" id="SSF56219">
    <property type="entry name" value="DNase I-like"/>
    <property type="match status" value="1"/>
</dbReference>
<evidence type="ECO:0000313" key="7">
    <source>
        <dbReference type="EMBL" id="CAG9087100.1"/>
    </source>
</evidence>
<dbReference type="PROSITE" id="PS50878">
    <property type="entry name" value="RT_POL"/>
    <property type="match status" value="1"/>
</dbReference>
<dbReference type="EC" id="2.7.7.48" evidence="1"/>
<name>A0A8S4CWR2_PLUXY</name>
<proteinExistence type="predicted"/>
<keyword evidence="8" id="KW-1185">Reference proteome</keyword>
<dbReference type="InterPro" id="IPR043128">
    <property type="entry name" value="Rev_trsase/Diguanyl_cyclase"/>
</dbReference>
<dbReference type="GO" id="GO:0000166">
    <property type="term" value="F:nucleotide binding"/>
    <property type="evidence" value="ECO:0007669"/>
    <property type="project" value="UniProtKB-KW"/>
</dbReference>
<dbReference type="Proteomes" id="UP000653454">
    <property type="component" value="Unassembled WGS sequence"/>
</dbReference>
<dbReference type="Pfam" id="PF00078">
    <property type="entry name" value="RVT_1"/>
    <property type="match status" value="1"/>
</dbReference>
<dbReference type="Gene3D" id="3.60.10.10">
    <property type="entry name" value="Endonuclease/exonuclease/phosphatase"/>
    <property type="match status" value="1"/>
</dbReference>
<evidence type="ECO:0000259" key="5">
    <source>
        <dbReference type="PROSITE" id="PS50522"/>
    </source>
</evidence>
<evidence type="ECO:0000259" key="6">
    <source>
        <dbReference type="PROSITE" id="PS50878"/>
    </source>
</evidence>
<evidence type="ECO:0000313" key="8">
    <source>
        <dbReference type="Proteomes" id="UP000653454"/>
    </source>
</evidence>
<evidence type="ECO:0000256" key="3">
    <source>
        <dbReference type="ARBA" id="ARBA00022953"/>
    </source>
</evidence>
<reference evidence="7" key="1">
    <citation type="submission" date="2020-11" db="EMBL/GenBank/DDBJ databases">
        <authorList>
            <person name="Whiteford S."/>
        </authorList>
    </citation>
    <scope>NUCLEOTIDE SEQUENCE</scope>
</reference>
<keyword evidence="2" id="KW-0547">Nucleotide-binding</keyword>
<dbReference type="InterPro" id="IPR036691">
    <property type="entry name" value="Endo/exonu/phosph_ase_sf"/>
</dbReference>
<dbReference type="CDD" id="cd01650">
    <property type="entry name" value="RT_nLTR_like"/>
    <property type="match status" value="1"/>
</dbReference>
<dbReference type="InterPro" id="IPR005135">
    <property type="entry name" value="Endo/exonuclease/phosphatase"/>
</dbReference>
<dbReference type="PROSITE" id="PS50522">
    <property type="entry name" value="RDRP_PHAGE"/>
    <property type="match status" value="1"/>
</dbReference>
<feature type="domain" description="RdRp catalytic" evidence="5">
    <location>
        <begin position="641"/>
        <end position="784"/>
    </location>
</feature>
<dbReference type="PANTHER" id="PTHR47027:SF28">
    <property type="entry name" value="ENDONUCLEASE-REVERSE TRANSCRIPTASE"/>
    <property type="match status" value="1"/>
</dbReference>
<dbReference type="CDD" id="cd09076">
    <property type="entry name" value="L1-EN"/>
    <property type="match status" value="1"/>
</dbReference>
<sequence>MAKVNNRKRLKVRASPVSDGQILDAANATHMCKYARASPRSDGSDKNKSLQNSMNKLRLGSWNLGSMTGRSNELSEILKQREINVCCIQETKWKGSKSRDIGHGYQLIYYGTESKANGVAIALDQDLKQRIINIDRKSDRLISVKLAMDNQPIINIISAYAPQSGCQEPIKQAFWDDFDELLQSIPQDERVHIGGDLNGHVGATDNANRNVHGGFGYGLINKEGTTILKFASRHQLKIVNTYFNKKAEHLITYKSAKHATQIDYIISSECMLKSYKDCKVIPGEALTSQHRLLVAVLSLPKPIKVHIDRTKRIKWREIHGPGGITFADTMVSYLQKDLHEDKTANKMWSDFESQCQIKAQQILGVSKGGLNANKDTTWWNNDIKEIIKHKREMFKNWQRFKLEEDHIEYKKVKAIAKAAVAQARAASRQNLYDRLENAENEQTIFKIAKQRHKSTLDIKYNKYIKNSKGDLLTSNDNINNRWEEYYKELLNEEYPSEELPPIPPVQGPINIIHPAEIKTAIAKMKNHKSMGPDNVPADLWKKLGDNAMPWLTELFNKILIEGSIPDSWRSSFLCPIYKNKGDIAQCNNYRGIKLTSHTLKIWERVIGARITALTSLTDNQFGFVTGKSTTDAIQTIRILMEKHRHNKENLYFVFIDLEKAFDRVPRKLVWQALRAQCIPESYITIIQDMYTNVLTQVKNPAGLSKHFHVRVGVHQGSALSPLLFNISMDYITREIQGPTPWCILYADDIALISRSASDLQGTFNRWVDEIECHGLRISRTKTEYMECDYGGTDALGCDITIENTPLPKVSQFKYLGSVLTTDANVDEDVTHRVNTAWLKWRSLTGVLCDPRMPIKTKGKIYKTVVRPALMFGSECWTMKKAHEQQMHVAEMKMLRWAGGVTRLDKVRNEHIRGSFKVAPIAEKLKETRLRWFGHVMRREDDYAVKKAMHIPSQSRGRGRPPATWWSNIEKEMKAQNLTTSTTRDRISWRRSTRRPDPS</sequence>
<dbReference type="AlphaFoldDB" id="A0A8S4CWR2"/>
<feature type="domain" description="Reverse transcriptase" evidence="6">
    <location>
        <begin position="557"/>
        <end position="819"/>
    </location>
</feature>
<dbReference type="GO" id="GO:0071897">
    <property type="term" value="P:DNA biosynthetic process"/>
    <property type="evidence" value="ECO:0007669"/>
    <property type="project" value="UniProtKB-ARBA"/>
</dbReference>
<dbReference type="GO" id="GO:0003968">
    <property type="term" value="F:RNA-directed RNA polymerase activity"/>
    <property type="evidence" value="ECO:0007669"/>
    <property type="project" value="UniProtKB-EC"/>
</dbReference>
<dbReference type="InterPro" id="IPR007096">
    <property type="entry name" value="RNA-dir_Rpol_cat_phage"/>
</dbReference>
<feature type="compositionally biased region" description="Basic and acidic residues" evidence="4">
    <location>
        <begin position="982"/>
        <end position="998"/>
    </location>
</feature>
<dbReference type="Gene3D" id="3.30.70.270">
    <property type="match status" value="1"/>
</dbReference>
<keyword evidence="3" id="KW-0693">Viral RNA replication</keyword>
<dbReference type="EMBL" id="CAJHNJ030000001">
    <property type="protein sequence ID" value="CAG9087100.1"/>
    <property type="molecule type" value="Genomic_DNA"/>
</dbReference>